<comment type="similarity">
    <text evidence="5">Belongs to the L2HGDH family.</text>
</comment>
<evidence type="ECO:0000259" key="6">
    <source>
        <dbReference type="Pfam" id="PF01266"/>
    </source>
</evidence>
<evidence type="ECO:0000256" key="2">
    <source>
        <dbReference type="ARBA" id="ARBA00022630"/>
    </source>
</evidence>
<keyword evidence="8" id="KW-1185">Reference proteome</keyword>
<evidence type="ECO:0000256" key="1">
    <source>
        <dbReference type="ARBA" id="ARBA00001974"/>
    </source>
</evidence>
<dbReference type="PANTHER" id="PTHR43104:SF4">
    <property type="entry name" value="L-2-HYDROXYGLUTARATE DEHYDROGENASE, MITOCHONDRIAL"/>
    <property type="match status" value="1"/>
</dbReference>
<proteinExistence type="inferred from homology"/>
<dbReference type="Pfam" id="PF01266">
    <property type="entry name" value="DAO"/>
    <property type="match status" value="1"/>
</dbReference>
<feature type="domain" description="FAD dependent oxidoreductase" evidence="6">
    <location>
        <begin position="7"/>
        <end position="364"/>
    </location>
</feature>
<evidence type="ECO:0000313" key="8">
    <source>
        <dbReference type="Proteomes" id="UP000580043"/>
    </source>
</evidence>
<dbReference type="InterPro" id="IPR006076">
    <property type="entry name" value="FAD-dep_OxRdtase"/>
</dbReference>
<organism evidence="7 8">
    <name type="scientific">Zoogloea dura</name>
    <dbReference type="NCBI Taxonomy" id="2728840"/>
    <lineage>
        <taxon>Bacteria</taxon>
        <taxon>Pseudomonadati</taxon>
        <taxon>Pseudomonadota</taxon>
        <taxon>Betaproteobacteria</taxon>
        <taxon>Rhodocyclales</taxon>
        <taxon>Zoogloeaceae</taxon>
        <taxon>Zoogloea</taxon>
    </lineage>
</organism>
<dbReference type="GO" id="GO:0047545">
    <property type="term" value="F:(S)-2-hydroxyglutarate dehydrogenase activity"/>
    <property type="evidence" value="ECO:0007669"/>
    <property type="project" value="TreeGrafter"/>
</dbReference>
<dbReference type="Gene3D" id="3.50.50.60">
    <property type="entry name" value="FAD/NAD(P)-binding domain"/>
    <property type="match status" value="1"/>
</dbReference>
<dbReference type="Proteomes" id="UP000580043">
    <property type="component" value="Unassembled WGS sequence"/>
</dbReference>
<protein>
    <submittedName>
        <fullName evidence="7">NAD(P)/FAD-dependent oxidoreductase</fullName>
    </submittedName>
</protein>
<comment type="cofactor">
    <cofactor evidence="1">
        <name>FAD</name>
        <dbReference type="ChEBI" id="CHEBI:57692"/>
    </cofactor>
</comment>
<keyword evidence="4" id="KW-0560">Oxidoreductase</keyword>
<comment type="caution">
    <text evidence="7">The sequence shown here is derived from an EMBL/GenBank/DDBJ whole genome shotgun (WGS) entry which is preliminary data.</text>
</comment>
<dbReference type="Gene3D" id="3.30.9.10">
    <property type="entry name" value="D-Amino Acid Oxidase, subunit A, domain 2"/>
    <property type="match status" value="1"/>
</dbReference>
<dbReference type="EMBL" id="JABBGA010000001">
    <property type="protein sequence ID" value="NML24288.1"/>
    <property type="molecule type" value="Genomic_DNA"/>
</dbReference>
<dbReference type="InterPro" id="IPR036188">
    <property type="entry name" value="FAD/NAD-bd_sf"/>
</dbReference>
<dbReference type="AlphaFoldDB" id="A0A848FWS8"/>
<dbReference type="PROSITE" id="PS51257">
    <property type="entry name" value="PROKAR_LIPOPROTEIN"/>
    <property type="match status" value="1"/>
</dbReference>
<gene>
    <name evidence="7" type="ORF">HHL15_00890</name>
</gene>
<reference evidence="7 8" key="1">
    <citation type="submission" date="2020-04" db="EMBL/GenBank/DDBJ databases">
        <title>Zoogloea sp. G-4-1-14 isolated from soil.</title>
        <authorList>
            <person name="Dahal R.H."/>
        </authorList>
    </citation>
    <scope>NUCLEOTIDE SEQUENCE [LARGE SCALE GENOMIC DNA]</scope>
    <source>
        <strain evidence="7 8">G-4-1-14</strain>
    </source>
</reference>
<evidence type="ECO:0000256" key="3">
    <source>
        <dbReference type="ARBA" id="ARBA00022827"/>
    </source>
</evidence>
<evidence type="ECO:0000256" key="5">
    <source>
        <dbReference type="ARBA" id="ARBA00037941"/>
    </source>
</evidence>
<accession>A0A848FWS8</accession>
<keyword evidence="2" id="KW-0285">Flavoprotein</keyword>
<evidence type="ECO:0000313" key="7">
    <source>
        <dbReference type="EMBL" id="NML24288.1"/>
    </source>
</evidence>
<evidence type="ECO:0000256" key="4">
    <source>
        <dbReference type="ARBA" id="ARBA00023002"/>
    </source>
</evidence>
<keyword evidence="3" id="KW-0274">FAD</keyword>
<sequence length="370" mass="38759">MSLERVDCVVVGAGVIGLACARALARQGHEVLILEAAASWGSGISSRSSEVIHAGLYYPAGSLRARLCVPGRDALYAYCAEKHVAHRRVGKLLVATDSAQLPRLDAIARQAEHNGVSGLKYLDPAQARALEPALHCAGALLSPDTGIIDSHGLMLALLGDAEAHGASLATHAPVLGGRVHSDGFVLEVDGASPLTLHARKLVNAAGLGALPLARQLTGLRHETLPQPRYARGNYFALQGKSPFSHLIYPVPEAAGLGVHLTLDLGGQARFGPDVEWVDSPGYRVDPARAEAFYPAVRRYWPGLPDGALVPAYAGIRPKIHGPDEPAADFRVMGPAEHGLPGLVQLFGIESPGLTCCLALADHVAGLIGMP</sequence>
<dbReference type="PANTHER" id="PTHR43104">
    <property type="entry name" value="L-2-HYDROXYGLUTARATE DEHYDROGENASE, MITOCHONDRIAL"/>
    <property type="match status" value="1"/>
</dbReference>
<name>A0A848FWS8_9RHOO</name>
<dbReference type="SUPFAM" id="SSF51905">
    <property type="entry name" value="FAD/NAD(P)-binding domain"/>
    <property type="match status" value="1"/>
</dbReference>
<dbReference type="RefSeq" id="WP_169143932.1">
    <property type="nucleotide sequence ID" value="NZ_JABBGA010000001.1"/>
</dbReference>